<dbReference type="Proteomes" id="UP000001400">
    <property type="component" value="Chromosome"/>
</dbReference>
<dbReference type="InterPro" id="IPR052712">
    <property type="entry name" value="Acid_resist_chaperone_HdeD"/>
</dbReference>
<proteinExistence type="predicted"/>
<dbReference type="AlphaFoldDB" id="B5IGX1"/>
<accession>B5IGX1</accession>
<keyword evidence="2" id="KW-1185">Reference proteome</keyword>
<dbReference type="PANTHER" id="PTHR34989">
    <property type="entry name" value="PROTEIN HDED"/>
    <property type="match status" value="1"/>
</dbReference>
<name>B5IGX1_ACIB4</name>
<organism evidence="1 2">
    <name type="scientific">Aciduliprofundum boonei (strain DSM 19572 / T469)</name>
    <dbReference type="NCBI Taxonomy" id="439481"/>
    <lineage>
        <taxon>Archaea</taxon>
        <taxon>Methanobacteriati</taxon>
        <taxon>Thermoplasmatota</taxon>
        <taxon>DHVE2 group</taxon>
        <taxon>Candidatus Aciduliprofundum</taxon>
    </lineage>
</organism>
<dbReference type="GO" id="GO:0005886">
    <property type="term" value="C:plasma membrane"/>
    <property type="evidence" value="ECO:0007669"/>
    <property type="project" value="TreeGrafter"/>
</dbReference>
<dbReference type="PANTHER" id="PTHR34989:SF1">
    <property type="entry name" value="PROTEIN HDED"/>
    <property type="match status" value="1"/>
</dbReference>
<dbReference type="eggNOG" id="arCOG10041">
    <property type="taxonomic scope" value="Archaea"/>
</dbReference>
<dbReference type="RefSeq" id="WP_008086413.1">
    <property type="nucleotide sequence ID" value="NC_013926.1"/>
</dbReference>
<reference evidence="1" key="1">
    <citation type="submission" date="2010-02" db="EMBL/GenBank/DDBJ databases">
        <title>Complete sequence of Aciduliprofundum boonei T469.</title>
        <authorList>
            <consortium name="US DOE Joint Genome Institute"/>
            <person name="Lucas S."/>
            <person name="Copeland A."/>
            <person name="Lapidus A."/>
            <person name="Cheng J.-F."/>
            <person name="Bruce D."/>
            <person name="Goodwin L."/>
            <person name="Pitluck S."/>
            <person name="Saunders E."/>
            <person name="Detter J.C."/>
            <person name="Han C."/>
            <person name="Tapia R."/>
            <person name="Land M."/>
            <person name="Hauser L."/>
            <person name="Kyrpides N."/>
            <person name="Mikhailova N."/>
            <person name="Flores G."/>
            <person name="Reysenbach A.-L."/>
            <person name="Woyke T."/>
        </authorList>
    </citation>
    <scope>NUCLEOTIDE SEQUENCE</scope>
    <source>
        <strain evidence="1">T469</strain>
    </source>
</reference>
<evidence type="ECO:0000313" key="2">
    <source>
        <dbReference type="Proteomes" id="UP000001400"/>
    </source>
</evidence>
<dbReference type="EMBL" id="CP001941">
    <property type="protein sequence ID" value="ADD08695.1"/>
    <property type="molecule type" value="Genomic_DNA"/>
</dbReference>
<protein>
    <recommendedName>
        <fullName evidence="3">HdeD family acid-resistance protein</fullName>
    </recommendedName>
</protein>
<sequence>MISKLDYRIEDAINSHTITGIFLVLIGIFAVFFPLYFSFALIYVVGILLIILGLIGGFLYFTTLGKEKMRLIGAIVMITLGLIDLLSPILGLKIFTVIIILFFLFAAFTNFMLARSIKSQAGSWLAIGAGILTLIFDALLILGWKSYLSFVFIGLFVGVVLFMDGLVFLFQGYRIGKIQKFKK</sequence>
<dbReference type="InterPro" id="IPR005325">
    <property type="entry name" value="DUF308_memb"/>
</dbReference>
<dbReference type="Pfam" id="PF03729">
    <property type="entry name" value="DUF308"/>
    <property type="match status" value="1"/>
</dbReference>
<gene>
    <name evidence="1" type="ordered locus">Aboo_0886</name>
</gene>
<dbReference type="HOGENOM" id="CLU_1471994_0_0_2"/>
<evidence type="ECO:0000313" key="1">
    <source>
        <dbReference type="EMBL" id="ADD08695.1"/>
    </source>
</evidence>
<dbReference type="STRING" id="439481.Aboo_0886"/>
<dbReference type="KEGG" id="abi:Aboo_0886"/>
<evidence type="ECO:0008006" key="3">
    <source>
        <dbReference type="Google" id="ProtNLM"/>
    </source>
</evidence>
<dbReference type="GeneID" id="8827836"/>